<dbReference type="RefSeq" id="WP_168659724.1">
    <property type="nucleotide sequence ID" value="NZ_CP051180.1"/>
</dbReference>
<keyword evidence="2" id="KW-1185">Reference proteome</keyword>
<dbReference type="KEGG" id="fes:HER31_06050"/>
<name>A0A6H1UF91_9GAMM</name>
<sequence>MGITKKEITVNHIKAKTDGITLLPINYREEEDYKYQSTSLSFFKYAKDKTEITFYTDPEILYEQRSVEWFGPVILITSSLISQNPEIVSITCGVISNYLTDFFKGQKNPEVSLKVVYRETEKEKITEIEYQGSGEDLSKLQEAILEVAKK</sequence>
<evidence type="ECO:0000313" key="2">
    <source>
        <dbReference type="Proteomes" id="UP000501602"/>
    </source>
</evidence>
<dbReference type="AlphaFoldDB" id="A0A6H1UF91"/>
<dbReference type="Proteomes" id="UP000501602">
    <property type="component" value="Chromosome"/>
</dbReference>
<organism evidence="1 2">
    <name type="scientific">Ferrimonas lipolytica</name>
    <dbReference type="NCBI Taxonomy" id="2724191"/>
    <lineage>
        <taxon>Bacteria</taxon>
        <taxon>Pseudomonadati</taxon>
        <taxon>Pseudomonadota</taxon>
        <taxon>Gammaproteobacteria</taxon>
        <taxon>Alteromonadales</taxon>
        <taxon>Ferrimonadaceae</taxon>
        <taxon>Ferrimonas</taxon>
    </lineage>
</organism>
<protein>
    <submittedName>
        <fullName evidence="1">Uncharacterized protein</fullName>
    </submittedName>
</protein>
<proteinExistence type="predicted"/>
<evidence type="ECO:0000313" key="1">
    <source>
        <dbReference type="EMBL" id="QIZ76462.1"/>
    </source>
</evidence>
<dbReference type="EMBL" id="CP051180">
    <property type="protein sequence ID" value="QIZ76462.1"/>
    <property type="molecule type" value="Genomic_DNA"/>
</dbReference>
<gene>
    <name evidence="1" type="ORF">HER31_06050</name>
</gene>
<accession>A0A6H1UF91</accession>
<reference evidence="1 2" key="1">
    <citation type="submission" date="2020-04" db="EMBL/GenBank/DDBJ databases">
        <title>Ferrimonas sp. S7 isolated from sea water.</title>
        <authorList>
            <person name="Bae S.S."/>
            <person name="Baek K."/>
        </authorList>
    </citation>
    <scope>NUCLEOTIDE SEQUENCE [LARGE SCALE GENOMIC DNA]</scope>
    <source>
        <strain evidence="1 2">S7</strain>
    </source>
</reference>